<evidence type="ECO:0000313" key="1">
    <source>
        <dbReference type="EMBL" id="BBO67368.1"/>
    </source>
</evidence>
<dbReference type="KEGG" id="dalk:DSCA_12980"/>
<keyword evidence="2" id="KW-1185">Reference proteome</keyword>
<sequence>MYRPARVDTFHFLSGPYQLGRPPGLPVIATALRWRPLKIIGENALMAGTGEREFRSRQTIFEAASGSLPYHDMRCDDFCETSPEDEESNQFNGR</sequence>
<dbReference type="AlphaFoldDB" id="A0A5K7YE71"/>
<evidence type="ECO:0000313" key="2">
    <source>
        <dbReference type="Proteomes" id="UP000427906"/>
    </source>
</evidence>
<dbReference type="EMBL" id="AP021874">
    <property type="protein sequence ID" value="BBO67368.1"/>
    <property type="molecule type" value="Genomic_DNA"/>
</dbReference>
<dbReference type="Proteomes" id="UP000427906">
    <property type="component" value="Chromosome"/>
</dbReference>
<organism evidence="1 2">
    <name type="scientific">Desulfosarcina alkanivorans</name>
    <dbReference type="NCBI Taxonomy" id="571177"/>
    <lineage>
        <taxon>Bacteria</taxon>
        <taxon>Pseudomonadati</taxon>
        <taxon>Thermodesulfobacteriota</taxon>
        <taxon>Desulfobacteria</taxon>
        <taxon>Desulfobacterales</taxon>
        <taxon>Desulfosarcinaceae</taxon>
        <taxon>Desulfosarcina</taxon>
    </lineage>
</organism>
<accession>A0A5K7YE71</accession>
<protein>
    <submittedName>
        <fullName evidence="1">Uncharacterized protein</fullName>
    </submittedName>
</protein>
<reference evidence="1 2" key="1">
    <citation type="submission" date="2019-11" db="EMBL/GenBank/DDBJ databases">
        <title>Comparative genomics of hydrocarbon-degrading Desulfosarcina strains.</title>
        <authorList>
            <person name="Watanabe M."/>
            <person name="Kojima H."/>
            <person name="Fukui M."/>
        </authorList>
    </citation>
    <scope>NUCLEOTIDE SEQUENCE [LARGE SCALE GENOMIC DNA]</scope>
    <source>
        <strain evidence="1 2">PL12</strain>
    </source>
</reference>
<proteinExistence type="predicted"/>
<gene>
    <name evidence="1" type="ORF">DSCA_12980</name>
</gene>
<name>A0A5K7YE71_9BACT</name>